<dbReference type="EMBL" id="JOJR01000408">
    <property type="protein sequence ID" value="RCN38333.1"/>
    <property type="molecule type" value="Genomic_DNA"/>
</dbReference>
<feature type="transmembrane region" description="Helical" evidence="1">
    <location>
        <begin position="38"/>
        <end position="58"/>
    </location>
</feature>
<reference evidence="2 3" key="1">
    <citation type="submission" date="2014-10" db="EMBL/GenBank/DDBJ databases">
        <title>Draft genome of the hookworm Ancylostoma caninum.</title>
        <authorList>
            <person name="Mitreva M."/>
        </authorList>
    </citation>
    <scope>NUCLEOTIDE SEQUENCE [LARGE SCALE GENOMIC DNA]</scope>
    <source>
        <strain evidence="2 3">Baltimore</strain>
    </source>
</reference>
<evidence type="ECO:0000313" key="2">
    <source>
        <dbReference type="EMBL" id="RCN38333.1"/>
    </source>
</evidence>
<feature type="transmembrane region" description="Helical" evidence="1">
    <location>
        <begin position="79"/>
        <end position="106"/>
    </location>
</feature>
<evidence type="ECO:0000256" key="1">
    <source>
        <dbReference type="SAM" id="Phobius"/>
    </source>
</evidence>
<feature type="transmembrane region" description="Helical" evidence="1">
    <location>
        <begin position="157"/>
        <end position="176"/>
    </location>
</feature>
<evidence type="ECO:0000313" key="3">
    <source>
        <dbReference type="Proteomes" id="UP000252519"/>
    </source>
</evidence>
<accession>A0A368G1I4</accession>
<keyword evidence="1" id="KW-0812">Transmembrane</keyword>
<organism evidence="2 3">
    <name type="scientific">Ancylostoma caninum</name>
    <name type="common">Dog hookworm</name>
    <dbReference type="NCBI Taxonomy" id="29170"/>
    <lineage>
        <taxon>Eukaryota</taxon>
        <taxon>Metazoa</taxon>
        <taxon>Ecdysozoa</taxon>
        <taxon>Nematoda</taxon>
        <taxon>Chromadorea</taxon>
        <taxon>Rhabditida</taxon>
        <taxon>Rhabditina</taxon>
        <taxon>Rhabditomorpha</taxon>
        <taxon>Strongyloidea</taxon>
        <taxon>Ancylostomatidae</taxon>
        <taxon>Ancylostomatinae</taxon>
        <taxon>Ancylostoma</taxon>
    </lineage>
</organism>
<dbReference type="AlphaFoldDB" id="A0A368G1I4"/>
<gene>
    <name evidence="2" type="ORF">ANCCAN_15746</name>
</gene>
<keyword evidence="1" id="KW-1133">Transmembrane helix</keyword>
<dbReference type="Proteomes" id="UP000252519">
    <property type="component" value="Unassembled WGS sequence"/>
</dbReference>
<feature type="transmembrane region" description="Helical" evidence="1">
    <location>
        <begin position="118"/>
        <end position="137"/>
    </location>
</feature>
<feature type="transmembrane region" description="Helical" evidence="1">
    <location>
        <begin position="7"/>
        <end position="26"/>
    </location>
</feature>
<name>A0A368G1I4_ANCCA</name>
<proteinExistence type="predicted"/>
<comment type="caution">
    <text evidence="2">The sequence shown here is derived from an EMBL/GenBank/DDBJ whole genome shotgun (WGS) entry which is preliminary data.</text>
</comment>
<protein>
    <submittedName>
        <fullName evidence="2">Uncharacterized protein</fullName>
    </submittedName>
</protein>
<sequence>MAQSMVYFADTTLTFFLNFISVDLYVDPVGQPFLPLSKYVANTLFCVALAIKCIELALGTVFNIYRTFIALRPTAERTLLVNLLPITAGIVIALTTSSATLLVIGGLTQKFRGFEEEYVVASTMSGIIPTLFCYILIERHFKNLQITDQVRKMQRKFSLGFALQYISWALAIHTYTGSVIEISL</sequence>
<keyword evidence="3" id="KW-1185">Reference proteome</keyword>
<keyword evidence="1" id="KW-0472">Membrane</keyword>